<dbReference type="EMBL" id="QFYS01000003">
    <property type="protein sequence ID" value="RAK66386.1"/>
    <property type="molecule type" value="Genomic_DNA"/>
</dbReference>
<evidence type="ECO:0000256" key="2">
    <source>
        <dbReference type="ARBA" id="ARBA00023015"/>
    </source>
</evidence>
<dbReference type="Pfam" id="PF04542">
    <property type="entry name" value="Sigma70_r2"/>
    <property type="match status" value="1"/>
</dbReference>
<feature type="domain" description="RNA polymerase sigma-70 region 2" evidence="5">
    <location>
        <begin position="107"/>
        <end position="169"/>
    </location>
</feature>
<organism evidence="7 8">
    <name type="scientific">Phenylobacterium kunshanense</name>
    <dbReference type="NCBI Taxonomy" id="1445034"/>
    <lineage>
        <taxon>Bacteria</taxon>
        <taxon>Pseudomonadati</taxon>
        <taxon>Pseudomonadota</taxon>
        <taxon>Alphaproteobacteria</taxon>
        <taxon>Caulobacterales</taxon>
        <taxon>Caulobacteraceae</taxon>
        <taxon>Phenylobacterium</taxon>
    </lineage>
</organism>
<gene>
    <name evidence="7" type="ORF">DJ019_09065</name>
</gene>
<name>A0A328BK61_9CAUL</name>
<evidence type="ECO:0000313" key="7">
    <source>
        <dbReference type="EMBL" id="RAK66386.1"/>
    </source>
</evidence>
<dbReference type="InterPro" id="IPR014284">
    <property type="entry name" value="RNA_pol_sigma-70_dom"/>
</dbReference>
<dbReference type="Pfam" id="PF08281">
    <property type="entry name" value="Sigma70_r4_2"/>
    <property type="match status" value="1"/>
</dbReference>
<proteinExistence type="inferred from homology"/>
<comment type="similarity">
    <text evidence="1">Belongs to the sigma-70 factor family. ECF subfamily.</text>
</comment>
<dbReference type="GO" id="GO:0006352">
    <property type="term" value="P:DNA-templated transcription initiation"/>
    <property type="evidence" value="ECO:0007669"/>
    <property type="project" value="InterPro"/>
</dbReference>
<dbReference type="InterPro" id="IPR013325">
    <property type="entry name" value="RNA_pol_sigma_r2"/>
</dbReference>
<keyword evidence="3" id="KW-0731">Sigma factor</keyword>
<dbReference type="Proteomes" id="UP000249524">
    <property type="component" value="Unassembled WGS sequence"/>
</dbReference>
<evidence type="ECO:0000313" key="8">
    <source>
        <dbReference type="Proteomes" id="UP000249524"/>
    </source>
</evidence>
<protein>
    <recommendedName>
        <fullName evidence="9">RNA polymerase subunit sigma-70</fullName>
    </recommendedName>
</protein>
<dbReference type="PANTHER" id="PTHR43133:SF63">
    <property type="entry name" value="RNA POLYMERASE SIGMA FACTOR FECI-RELATED"/>
    <property type="match status" value="1"/>
</dbReference>
<dbReference type="Gene3D" id="1.10.10.10">
    <property type="entry name" value="Winged helix-like DNA-binding domain superfamily/Winged helix DNA-binding domain"/>
    <property type="match status" value="1"/>
</dbReference>
<keyword evidence="2" id="KW-0805">Transcription regulation</keyword>
<dbReference type="PANTHER" id="PTHR43133">
    <property type="entry name" value="RNA POLYMERASE ECF-TYPE SIGMA FACTO"/>
    <property type="match status" value="1"/>
</dbReference>
<sequence length="253" mass="28543">MISIDTAAFVVSSWLSQVRSMPARSASSSCDRSSALRRLSTFLARIRRSSIARRRWDCRVFHHGVSSTKRGLPSGKHLVGTRVSQADPANKPEVSKTTGWSVEVTALYRTYASWLTAFLARRFGREIAEDLAQETFLRLAQHPLDWRSPKALLARIALNVGQDHLRREKAQKRPRLVTGDDLPEGVSPPDQHETLLHREVVAKLPRNLRDVYVLSRFGGMTYAEIATHLGISVKAVEKRMTQALRLCMARYRG</sequence>
<comment type="caution">
    <text evidence="7">The sequence shown here is derived from an EMBL/GenBank/DDBJ whole genome shotgun (WGS) entry which is preliminary data.</text>
</comment>
<evidence type="ECO:0000256" key="3">
    <source>
        <dbReference type="ARBA" id="ARBA00023082"/>
    </source>
</evidence>
<dbReference type="CDD" id="cd06171">
    <property type="entry name" value="Sigma70_r4"/>
    <property type="match status" value="1"/>
</dbReference>
<keyword evidence="8" id="KW-1185">Reference proteome</keyword>
<evidence type="ECO:0000259" key="6">
    <source>
        <dbReference type="Pfam" id="PF08281"/>
    </source>
</evidence>
<dbReference type="InterPro" id="IPR013249">
    <property type="entry name" value="RNA_pol_sigma70_r4_t2"/>
</dbReference>
<dbReference type="InterPro" id="IPR013324">
    <property type="entry name" value="RNA_pol_sigma_r3/r4-like"/>
</dbReference>
<keyword evidence="4" id="KW-0804">Transcription</keyword>
<feature type="domain" description="RNA polymerase sigma factor 70 region 4 type 2" evidence="6">
    <location>
        <begin position="199"/>
        <end position="247"/>
    </location>
</feature>
<dbReference type="NCBIfam" id="TIGR02937">
    <property type="entry name" value="sigma70-ECF"/>
    <property type="match status" value="1"/>
</dbReference>
<dbReference type="SUPFAM" id="SSF88659">
    <property type="entry name" value="Sigma3 and sigma4 domains of RNA polymerase sigma factors"/>
    <property type="match status" value="1"/>
</dbReference>
<dbReference type="InterPro" id="IPR007627">
    <property type="entry name" value="RNA_pol_sigma70_r2"/>
</dbReference>
<dbReference type="AlphaFoldDB" id="A0A328BK61"/>
<dbReference type="Gene3D" id="1.10.1740.10">
    <property type="match status" value="1"/>
</dbReference>
<dbReference type="InterPro" id="IPR039425">
    <property type="entry name" value="RNA_pol_sigma-70-like"/>
</dbReference>
<dbReference type="GO" id="GO:0016987">
    <property type="term" value="F:sigma factor activity"/>
    <property type="evidence" value="ECO:0007669"/>
    <property type="project" value="UniProtKB-KW"/>
</dbReference>
<dbReference type="GO" id="GO:0003677">
    <property type="term" value="F:DNA binding"/>
    <property type="evidence" value="ECO:0007669"/>
    <property type="project" value="InterPro"/>
</dbReference>
<accession>A0A328BK61</accession>
<evidence type="ECO:0000256" key="4">
    <source>
        <dbReference type="ARBA" id="ARBA00023163"/>
    </source>
</evidence>
<dbReference type="SUPFAM" id="SSF88946">
    <property type="entry name" value="Sigma2 domain of RNA polymerase sigma factors"/>
    <property type="match status" value="1"/>
</dbReference>
<dbReference type="InterPro" id="IPR036388">
    <property type="entry name" value="WH-like_DNA-bd_sf"/>
</dbReference>
<reference evidence="7 8" key="1">
    <citation type="submission" date="2018-05" db="EMBL/GenBank/DDBJ databases">
        <authorList>
            <person name="Lanie J.A."/>
            <person name="Ng W.-L."/>
            <person name="Kazmierczak K.M."/>
            <person name="Andrzejewski T.M."/>
            <person name="Davidsen T.M."/>
            <person name="Wayne K.J."/>
            <person name="Tettelin H."/>
            <person name="Glass J.I."/>
            <person name="Rusch D."/>
            <person name="Podicherti R."/>
            <person name="Tsui H.-C.T."/>
            <person name="Winkler M.E."/>
        </authorList>
    </citation>
    <scope>NUCLEOTIDE SEQUENCE [LARGE SCALE GENOMIC DNA]</scope>
    <source>
        <strain evidence="7 8">BUT-10</strain>
    </source>
</reference>
<evidence type="ECO:0000259" key="5">
    <source>
        <dbReference type="Pfam" id="PF04542"/>
    </source>
</evidence>
<evidence type="ECO:0008006" key="9">
    <source>
        <dbReference type="Google" id="ProtNLM"/>
    </source>
</evidence>
<evidence type="ECO:0000256" key="1">
    <source>
        <dbReference type="ARBA" id="ARBA00010641"/>
    </source>
</evidence>